<keyword evidence="1" id="KW-0430">Lectin</keyword>
<evidence type="ECO:0000256" key="3">
    <source>
        <dbReference type="SAM" id="SignalP"/>
    </source>
</evidence>
<dbReference type="GeneID" id="101730864"/>
<proteinExistence type="inferred from homology"/>
<feature type="chain" id="PRO_5035188128" evidence="3">
    <location>
        <begin position="18"/>
        <end position="259"/>
    </location>
</feature>
<sequence>MLLSLCLFLLGASTAKGHTCTDVPGKLQQLDAGAGEVYGITTSGSIYKWQRNMWAQLPGEMTHVSVGPAGVWATNKGNLVFKLQDNNWMRVSGLLKQVDAGGKKYVAGVNPTGVVYCLNQYDTISRSPYVQFTPIPGRLVYYSCGGLGCWGVNNVSQVYFRYGVKPTACDGSQWWRVEGSLVMLEVGTDGSVFGLSSDGNVYKREGITYTNPTGTSWVNLNFRHQVKHLSYDAGALWLLNLEGDIIRCEIPGTGLSHLI</sequence>
<keyword evidence="3" id="KW-0732">Signal</keyword>
<dbReference type="AlphaFoldDB" id="A0A8J0R3L8"/>
<evidence type="ECO:0000256" key="1">
    <source>
        <dbReference type="ARBA" id="ARBA00022734"/>
    </source>
</evidence>
<gene>
    <name evidence="5 6" type="primary">LOC101730864</name>
</gene>
<evidence type="ECO:0000256" key="2">
    <source>
        <dbReference type="ARBA" id="ARBA00038331"/>
    </source>
</evidence>
<protein>
    <submittedName>
        <fullName evidence="5">Fish-egg lectin</fullName>
    </submittedName>
</protein>
<dbReference type="AGR" id="Xenbase:XB-GENE-29084879"/>
<dbReference type="Proteomes" id="UP000008143">
    <property type="component" value="Chromosome 7"/>
</dbReference>
<dbReference type="OMA" id="CTEIPNP"/>
<feature type="signal peptide" evidence="3">
    <location>
        <begin position="1"/>
        <end position="17"/>
    </location>
</feature>
<evidence type="ECO:0000313" key="5">
    <source>
        <dbReference type="RefSeq" id="XP_004916640.3"/>
    </source>
</evidence>
<comment type="similarity">
    <text evidence="2">Belongs to the tectonin family.</text>
</comment>
<evidence type="ECO:0000313" key="6">
    <source>
        <dbReference type="Xenbase" id="XB-GENE-29084879"/>
    </source>
</evidence>
<organism evidence="4 5">
    <name type="scientific">Xenopus tropicalis</name>
    <name type="common">Western clawed frog</name>
    <name type="synonym">Silurana tropicalis</name>
    <dbReference type="NCBI Taxonomy" id="8364"/>
    <lineage>
        <taxon>Eukaryota</taxon>
        <taxon>Metazoa</taxon>
        <taxon>Chordata</taxon>
        <taxon>Craniata</taxon>
        <taxon>Vertebrata</taxon>
        <taxon>Euteleostomi</taxon>
        <taxon>Amphibia</taxon>
        <taxon>Batrachia</taxon>
        <taxon>Anura</taxon>
        <taxon>Pipoidea</taxon>
        <taxon>Pipidae</taxon>
        <taxon>Xenopodinae</taxon>
        <taxon>Xenopus</taxon>
        <taxon>Silurana</taxon>
    </lineage>
</organism>
<dbReference type="Pfam" id="PF19193">
    <property type="entry name" value="Tectonin"/>
    <property type="match status" value="1"/>
</dbReference>
<reference evidence="5" key="1">
    <citation type="submission" date="2025-08" db="UniProtKB">
        <authorList>
            <consortium name="RefSeq"/>
        </authorList>
    </citation>
    <scope>IDENTIFICATION</scope>
    <source>
        <strain evidence="5">Nigerian</strain>
        <tissue evidence="5">Liver and blood</tissue>
    </source>
</reference>
<dbReference type="InterPro" id="IPR051513">
    <property type="entry name" value="Tectonin_beta-prop"/>
</dbReference>
<dbReference type="RefSeq" id="XP_004916640.3">
    <property type="nucleotide sequence ID" value="XM_004916583.3"/>
</dbReference>
<accession>A0A8J0R3L8</accession>
<dbReference type="GO" id="GO:0030246">
    <property type="term" value="F:carbohydrate binding"/>
    <property type="evidence" value="ECO:0007669"/>
    <property type="project" value="UniProtKB-KW"/>
</dbReference>
<evidence type="ECO:0000313" key="4">
    <source>
        <dbReference type="Proteomes" id="UP000008143"/>
    </source>
</evidence>
<dbReference type="PANTHER" id="PTHR23250">
    <property type="entry name" value="DYSFERLIN-RELATED"/>
    <property type="match status" value="1"/>
</dbReference>
<name>A0A8J0R3L8_XENTR</name>
<dbReference type="KEGG" id="xtr:101730864"/>
<dbReference type="OrthoDB" id="166585at2759"/>
<dbReference type="PANTHER" id="PTHR23250:SF3">
    <property type="entry name" value="FISH-EGG LECTIN-LIKE ISOFORM X1-RELATED"/>
    <property type="match status" value="1"/>
</dbReference>
<keyword evidence="4" id="KW-1185">Reference proteome</keyword>
<dbReference type="SMART" id="SM00706">
    <property type="entry name" value="TECPR"/>
    <property type="match status" value="6"/>
</dbReference>
<dbReference type="Xenbase" id="XB-GENE-29084879">
    <property type="gene designation" value="LOC101730864"/>
</dbReference>
<dbReference type="InterPro" id="IPR006624">
    <property type="entry name" value="Beta-propeller_rpt_TECPR"/>
</dbReference>